<dbReference type="Proteomes" id="UP000534870">
    <property type="component" value="Unassembled WGS sequence"/>
</dbReference>
<gene>
    <name evidence="2" type="ORF">HUK84_19055</name>
</gene>
<organism evidence="2 3">
    <name type="scientific">Nguyenibacter vanlangensis</name>
    <dbReference type="NCBI Taxonomy" id="1216886"/>
    <lineage>
        <taxon>Bacteria</taxon>
        <taxon>Pseudomonadati</taxon>
        <taxon>Pseudomonadota</taxon>
        <taxon>Alphaproteobacteria</taxon>
        <taxon>Acetobacterales</taxon>
        <taxon>Acetobacteraceae</taxon>
        <taxon>Nguyenibacter</taxon>
    </lineage>
</organism>
<proteinExistence type="predicted"/>
<comment type="caution">
    <text evidence="2">The sequence shown here is derived from an EMBL/GenBank/DDBJ whole genome shotgun (WGS) entry which is preliminary data.</text>
</comment>
<feature type="transmembrane region" description="Helical" evidence="1">
    <location>
        <begin position="76"/>
        <end position="98"/>
    </location>
</feature>
<dbReference type="Pfam" id="PF11196">
    <property type="entry name" value="DUF2834"/>
    <property type="match status" value="1"/>
</dbReference>
<evidence type="ECO:0000313" key="2">
    <source>
        <dbReference type="EMBL" id="NVN13207.1"/>
    </source>
</evidence>
<name>A0A7Y7M7L3_9PROT</name>
<keyword evidence="1" id="KW-1133">Transmembrane helix</keyword>
<accession>A0A7Y7M7L3</accession>
<feature type="transmembrane region" description="Helical" evidence="1">
    <location>
        <begin position="48"/>
        <end position="64"/>
    </location>
</feature>
<feature type="transmembrane region" description="Helical" evidence="1">
    <location>
        <begin position="6"/>
        <end position="27"/>
    </location>
</feature>
<evidence type="ECO:0000256" key="1">
    <source>
        <dbReference type="SAM" id="Phobius"/>
    </source>
</evidence>
<protein>
    <submittedName>
        <fullName evidence="2">DUF2834 domain-containing protein</fullName>
    </submittedName>
</protein>
<dbReference type="AlphaFoldDB" id="A0A7Y7M7L3"/>
<evidence type="ECO:0000313" key="3">
    <source>
        <dbReference type="Proteomes" id="UP000534870"/>
    </source>
</evidence>
<dbReference type="EMBL" id="JABXXP010000789">
    <property type="protein sequence ID" value="NVN13207.1"/>
    <property type="molecule type" value="Genomic_DNA"/>
</dbReference>
<keyword evidence="1" id="KW-0472">Membrane</keyword>
<reference evidence="2 3" key="1">
    <citation type="submission" date="2020-06" db="EMBL/GenBank/DDBJ databases">
        <title>Description of novel acetic acid bacteria.</title>
        <authorList>
            <person name="Sombolestani A."/>
        </authorList>
    </citation>
    <scope>NUCLEOTIDE SEQUENCE [LARGE SCALE GENOMIC DNA]</scope>
    <source>
        <strain evidence="2 3">LMG 31431</strain>
    </source>
</reference>
<dbReference type="RefSeq" id="WP_176641622.1">
    <property type="nucleotide sequence ID" value="NZ_JABXXP010000789.1"/>
</dbReference>
<sequence>MTPRHLYLALCIVGLVLPYAAFVPWLGAHGLAPALFVRDMAANPISRFFVRDVVVSAVAFLLFARLEARRLGMRGWWIVLPATLGVGVSPGLPLFLYLRQRILDQWILDRPVLESRA</sequence>
<dbReference type="InterPro" id="IPR021362">
    <property type="entry name" value="DUF2834"/>
</dbReference>
<keyword evidence="1" id="KW-0812">Transmembrane</keyword>